<dbReference type="AlphaFoldDB" id="A0A921UP45"/>
<dbReference type="SUPFAM" id="SSF56112">
    <property type="entry name" value="Protein kinase-like (PK-like)"/>
    <property type="match status" value="1"/>
</dbReference>
<evidence type="ECO:0000256" key="13">
    <source>
        <dbReference type="SAM" id="SignalP"/>
    </source>
</evidence>
<feature type="domain" description="Protein kinase" evidence="14">
    <location>
        <begin position="374"/>
        <end position="657"/>
    </location>
</feature>
<dbReference type="GO" id="GO:0004674">
    <property type="term" value="F:protein serine/threonine kinase activity"/>
    <property type="evidence" value="ECO:0007669"/>
    <property type="project" value="UniProtKB-KW"/>
</dbReference>
<dbReference type="Gene3D" id="1.10.510.10">
    <property type="entry name" value="Transferase(Phosphotransferase) domain 1"/>
    <property type="match status" value="1"/>
</dbReference>
<comment type="subcellular location">
    <subcellularLocation>
        <location evidence="1">Membrane</location>
        <topology evidence="1">Single-pass type I membrane protein</topology>
    </subcellularLocation>
</comment>
<dbReference type="InterPro" id="IPR008271">
    <property type="entry name" value="Ser/Thr_kinase_AS"/>
</dbReference>
<evidence type="ECO:0000256" key="9">
    <source>
        <dbReference type="ARBA" id="ARBA00022989"/>
    </source>
</evidence>
<feature type="signal peptide" evidence="13">
    <location>
        <begin position="1"/>
        <end position="29"/>
    </location>
</feature>
<evidence type="ECO:0000256" key="3">
    <source>
        <dbReference type="ARBA" id="ARBA00022679"/>
    </source>
</evidence>
<gene>
    <name evidence="15" type="ORF">BDA96_03G209200</name>
</gene>
<dbReference type="SMART" id="SM00220">
    <property type="entry name" value="S_TKc"/>
    <property type="match status" value="1"/>
</dbReference>
<evidence type="ECO:0000256" key="1">
    <source>
        <dbReference type="ARBA" id="ARBA00004479"/>
    </source>
</evidence>
<dbReference type="Pfam" id="PF13947">
    <property type="entry name" value="GUB_WAK_bind"/>
    <property type="match status" value="1"/>
</dbReference>
<evidence type="ECO:0000256" key="6">
    <source>
        <dbReference type="ARBA" id="ARBA00022741"/>
    </source>
</evidence>
<keyword evidence="3" id="KW-0808">Transferase</keyword>
<keyword evidence="10" id="KW-0472">Membrane</keyword>
<dbReference type="Pfam" id="PF07714">
    <property type="entry name" value="PK_Tyr_Ser-Thr"/>
    <property type="match status" value="1"/>
</dbReference>
<dbReference type="GO" id="GO:0005524">
    <property type="term" value="F:ATP binding"/>
    <property type="evidence" value="ECO:0007669"/>
    <property type="project" value="UniProtKB-UniRule"/>
</dbReference>
<comment type="caution">
    <text evidence="15">The sequence shown here is derived from an EMBL/GenBank/DDBJ whole genome shotgun (WGS) entry which is preliminary data.</text>
</comment>
<keyword evidence="11" id="KW-0325">Glycoprotein</keyword>
<evidence type="ECO:0000256" key="10">
    <source>
        <dbReference type="ARBA" id="ARBA00023136"/>
    </source>
</evidence>
<dbReference type="InterPro" id="IPR025287">
    <property type="entry name" value="WAK_GUB"/>
</dbReference>
<evidence type="ECO:0000256" key="5">
    <source>
        <dbReference type="ARBA" id="ARBA00022729"/>
    </source>
</evidence>
<dbReference type="EMBL" id="CM027682">
    <property type="protein sequence ID" value="KAG0538135.1"/>
    <property type="molecule type" value="Genomic_DNA"/>
</dbReference>
<evidence type="ECO:0000256" key="8">
    <source>
        <dbReference type="ARBA" id="ARBA00022840"/>
    </source>
</evidence>
<dbReference type="PROSITE" id="PS50011">
    <property type="entry name" value="PROTEIN_KINASE_DOM"/>
    <property type="match status" value="1"/>
</dbReference>
<evidence type="ECO:0000259" key="14">
    <source>
        <dbReference type="PROSITE" id="PS50011"/>
    </source>
</evidence>
<evidence type="ECO:0000313" key="16">
    <source>
        <dbReference type="Proteomes" id="UP000807115"/>
    </source>
</evidence>
<evidence type="ECO:0000256" key="2">
    <source>
        <dbReference type="ARBA" id="ARBA00022527"/>
    </source>
</evidence>
<keyword evidence="2" id="KW-0723">Serine/threonine-protein kinase</keyword>
<dbReference type="Proteomes" id="UP000807115">
    <property type="component" value="Chromosome 3"/>
</dbReference>
<proteinExistence type="predicted"/>
<protein>
    <recommendedName>
        <fullName evidence="14">Protein kinase domain-containing protein</fullName>
    </recommendedName>
</protein>
<evidence type="ECO:0000313" key="15">
    <source>
        <dbReference type="EMBL" id="KAG0538135.1"/>
    </source>
</evidence>
<evidence type="ECO:0000256" key="4">
    <source>
        <dbReference type="ARBA" id="ARBA00022692"/>
    </source>
</evidence>
<keyword evidence="8 12" id="KW-0067">ATP-binding</keyword>
<reference evidence="15" key="1">
    <citation type="journal article" date="2019" name="BMC Genomics">
        <title>A new reference genome for Sorghum bicolor reveals high levels of sequence similarity between sweet and grain genotypes: implications for the genetics of sugar metabolism.</title>
        <authorList>
            <person name="Cooper E.A."/>
            <person name="Brenton Z.W."/>
            <person name="Flinn B.S."/>
            <person name="Jenkins J."/>
            <person name="Shu S."/>
            <person name="Flowers D."/>
            <person name="Luo F."/>
            <person name="Wang Y."/>
            <person name="Xia P."/>
            <person name="Barry K."/>
            <person name="Daum C."/>
            <person name="Lipzen A."/>
            <person name="Yoshinaga Y."/>
            <person name="Schmutz J."/>
            <person name="Saski C."/>
            <person name="Vermerris W."/>
            <person name="Kresovich S."/>
        </authorList>
    </citation>
    <scope>NUCLEOTIDE SEQUENCE</scope>
</reference>
<keyword evidence="5 13" id="KW-0732">Signal</keyword>
<organism evidence="15 16">
    <name type="scientific">Sorghum bicolor</name>
    <name type="common">Sorghum</name>
    <name type="synonym">Sorghum vulgare</name>
    <dbReference type="NCBI Taxonomy" id="4558"/>
    <lineage>
        <taxon>Eukaryota</taxon>
        <taxon>Viridiplantae</taxon>
        <taxon>Streptophyta</taxon>
        <taxon>Embryophyta</taxon>
        <taxon>Tracheophyta</taxon>
        <taxon>Spermatophyta</taxon>
        <taxon>Magnoliopsida</taxon>
        <taxon>Liliopsida</taxon>
        <taxon>Poales</taxon>
        <taxon>Poaceae</taxon>
        <taxon>PACMAD clade</taxon>
        <taxon>Panicoideae</taxon>
        <taxon>Andropogonodae</taxon>
        <taxon>Andropogoneae</taxon>
        <taxon>Sorghinae</taxon>
        <taxon>Sorghum</taxon>
    </lineage>
</organism>
<dbReference type="InterPro" id="IPR011009">
    <property type="entry name" value="Kinase-like_dom_sf"/>
</dbReference>
<accession>A0A921UP45</accession>
<dbReference type="GO" id="GO:0016020">
    <property type="term" value="C:membrane"/>
    <property type="evidence" value="ECO:0007669"/>
    <property type="project" value="UniProtKB-SubCell"/>
</dbReference>
<evidence type="ECO:0000256" key="7">
    <source>
        <dbReference type="ARBA" id="ARBA00022777"/>
    </source>
</evidence>
<sequence length="684" mass="77637">MANSCAAFLHPSAMWQALVVFISVTAVRAADAGGQGHCPPFSCGDLHNISNPFRRPGDPDECGVKAYELVCSYGKATIRINTGTYFVASINYTDRTFLVVDANLDMHSSCPLPRWDQLPYNYEGSYWSSGLHRHSDLGMGYYNKWACFINCSQSITNSSWYKPVNCLSANNSFVYVMVNYYYPNDCQVRSLEPSCGYLAMIPFVDRGSWRMEYPFHYPLENASYTNIIEYVRKGFSVRFPWDYYSGHDTSWIFKTCRNNLTSYFHEQLFGTSILNWTRAFFWSESHFAQCVNYYDTPNHMFHGVVIAILSGIGVAKLLFVLCRFVLPALVVFTFLAYKYWKTRLTIDAVEKFLRMQQMLGPIRFAYTDITAITSHFRDKLGQGGYGSVYKGVLLPGNVHVAIKMLGNSNCNGDEFISEVSTIGRIHHINVVRLVGFCAEEMRRALVYEYMPHGSLDKYIFSAERSFSWDKLNEIALGIARGINYLHLGCDMQILHFDIKPHNILLDSNFVPKVADFGLAKLYPRDKSFVPASAMRGTIGYIAPEMVSRSFGAISSKSDVYSFGMLLLEMAGGRRNADQNVANSSQAYYPAWVYDRLAAQEVSEISVASDMHELERKLCIVGLRCIQMKPQDRPTMSEVIEMLECGTDGLQMPSRPFFCDNDHYMPAADSYHFSSELTEISEEDE</sequence>
<dbReference type="Gene3D" id="3.30.200.20">
    <property type="entry name" value="Phosphorylase Kinase, domain 1"/>
    <property type="match status" value="1"/>
</dbReference>
<feature type="binding site" evidence="12">
    <location>
        <position position="403"/>
    </location>
    <ligand>
        <name>ATP</name>
        <dbReference type="ChEBI" id="CHEBI:30616"/>
    </ligand>
</feature>
<reference evidence="15" key="2">
    <citation type="submission" date="2020-10" db="EMBL/GenBank/DDBJ databases">
        <authorList>
            <person name="Cooper E.A."/>
            <person name="Brenton Z.W."/>
            <person name="Flinn B.S."/>
            <person name="Jenkins J."/>
            <person name="Shu S."/>
            <person name="Flowers D."/>
            <person name="Luo F."/>
            <person name="Wang Y."/>
            <person name="Xia P."/>
            <person name="Barry K."/>
            <person name="Daum C."/>
            <person name="Lipzen A."/>
            <person name="Yoshinaga Y."/>
            <person name="Schmutz J."/>
            <person name="Saski C."/>
            <person name="Vermerris W."/>
            <person name="Kresovich S."/>
        </authorList>
    </citation>
    <scope>NUCLEOTIDE SEQUENCE</scope>
</reference>
<dbReference type="CDD" id="cd14066">
    <property type="entry name" value="STKc_IRAK"/>
    <property type="match status" value="1"/>
</dbReference>
<dbReference type="FunFam" id="1.10.510.10:FF:000590">
    <property type="entry name" value="PR5-like receptor kinase"/>
    <property type="match status" value="1"/>
</dbReference>
<dbReference type="PANTHER" id="PTHR27009">
    <property type="entry name" value="RUST RESISTANCE KINASE LR10-RELATED"/>
    <property type="match status" value="1"/>
</dbReference>
<keyword evidence="6 12" id="KW-0547">Nucleotide-binding</keyword>
<dbReference type="PROSITE" id="PS00107">
    <property type="entry name" value="PROTEIN_KINASE_ATP"/>
    <property type="match status" value="1"/>
</dbReference>
<dbReference type="InterPro" id="IPR001245">
    <property type="entry name" value="Ser-Thr/Tyr_kinase_cat_dom"/>
</dbReference>
<keyword evidence="7" id="KW-0418">Kinase</keyword>
<dbReference type="PROSITE" id="PS00108">
    <property type="entry name" value="PROTEIN_KINASE_ST"/>
    <property type="match status" value="1"/>
</dbReference>
<name>A0A921UP45_SORBI</name>
<dbReference type="GO" id="GO:0030247">
    <property type="term" value="F:polysaccharide binding"/>
    <property type="evidence" value="ECO:0007669"/>
    <property type="project" value="InterPro"/>
</dbReference>
<dbReference type="InterPro" id="IPR000719">
    <property type="entry name" value="Prot_kinase_dom"/>
</dbReference>
<evidence type="ECO:0000256" key="11">
    <source>
        <dbReference type="ARBA" id="ARBA00023180"/>
    </source>
</evidence>
<evidence type="ECO:0000256" key="12">
    <source>
        <dbReference type="PROSITE-ProRule" id="PRU10141"/>
    </source>
</evidence>
<keyword evidence="9" id="KW-1133">Transmembrane helix</keyword>
<dbReference type="InterPro" id="IPR045874">
    <property type="entry name" value="LRK10/LRL21-25-like"/>
</dbReference>
<dbReference type="InterPro" id="IPR017441">
    <property type="entry name" value="Protein_kinase_ATP_BS"/>
</dbReference>
<keyword evidence="4" id="KW-0812">Transmembrane</keyword>
<feature type="chain" id="PRO_5037940819" description="Protein kinase domain-containing protein" evidence="13">
    <location>
        <begin position="30"/>
        <end position="684"/>
    </location>
</feature>
<dbReference type="FunFam" id="3.30.200.20:FF:000178">
    <property type="entry name" value="serine/threonine-protein kinase PBS1-like"/>
    <property type="match status" value="1"/>
</dbReference>